<accession>A0A1Y3BQL9</accession>
<dbReference type="Proteomes" id="UP000194236">
    <property type="component" value="Unassembled WGS sequence"/>
</dbReference>
<name>A0A1Y3BQL9_EURMA</name>
<dbReference type="AlphaFoldDB" id="A0A1Y3BQL9"/>
<evidence type="ECO:0000313" key="2">
    <source>
        <dbReference type="Proteomes" id="UP000194236"/>
    </source>
</evidence>
<proteinExistence type="predicted"/>
<protein>
    <submittedName>
        <fullName evidence="1">Uncharacterized protein</fullName>
    </submittedName>
</protein>
<sequence length="81" mass="9391">LDIVKSNLSVITGTNSNDIQKEIELLELILQQAFGKSINQTLPSTNNNWEQIEVDRYHENPEKFIQFLRQCWSGTEKQLNS</sequence>
<organism evidence="1 2">
    <name type="scientific">Euroglyphus maynei</name>
    <name type="common">Mayne's house dust mite</name>
    <dbReference type="NCBI Taxonomy" id="6958"/>
    <lineage>
        <taxon>Eukaryota</taxon>
        <taxon>Metazoa</taxon>
        <taxon>Ecdysozoa</taxon>
        <taxon>Arthropoda</taxon>
        <taxon>Chelicerata</taxon>
        <taxon>Arachnida</taxon>
        <taxon>Acari</taxon>
        <taxon>Acariformes</taxon>
        <taxon>Sarcoptiformes</taxon>
        <taxon>Astigmata</taxon>
        <taxon>Psoroptidia</taxon>
        <taxon>Analgoidea</taxon>
        <taxon>Pyroglyphidae</taxon>
        <taxon>Pyroglyphinae</taxon>
        <taxon>Euroglyphus</taxon>
    </lineage>
</organism>
<comment type="caution">
    <text evidence="1">The sequence shown here is derived from an EMBL/GenBank/DDBJ whole genome shotgun (WGS) entry which is preliminary data.</text>
</comment>
<reference evidence="1 2" key="1">
    <citation type="submission" date="2017-03" db="EMBL/GenBank/DDBJ databases">
        <title>Genome Survey of Euroglyphus maynei.</title>
        <authorList>
            <person name="Arlian L.G."/>
            <person name="Morgan M.S."/>
            <person name="Rider S.D."/>
        </authorList>
    </citation>
    <scope>NUCLEOTIDE SEQUENCE [LARGE SCALE GENOMIC DNA]</scope>
    <source>
        <strain evidence="1">Arlian Lab</strain>
        <tissue evidence="1">Whole body</tissue>
    </source>
</reference>
<feature type="non-terminal residue" evidence="1">
    <location>
        <position position="1"/>
    </location>
</feature>
<dbReference type="EMBL" id="MUJZ01004415">
    <property type="protein sequence ID" value="OTF83261.1"/>
    <property type="molecule type" value="Genomic_DNA"/>
</dbReference>
<gene>
    <name evidence="1" type="ORF">BLA29_010531</name>
</gene>
<evidence type="ECO:0000313" key="1">
    <source>
        <dbReference type="EMBL" id="OTF83261.1"/>
    </source>
</evidence>
<keyword evidence="2" id="KW-1185">Reference proteome</keyword>